<gene>
    <name evidence="2" type="ORF">E2C01_094432</name>
</gene>
<comment type="caution">
    <text evidence="2">The sequence shown here is derived from an EMBL/GenBank/DDBJ whole genome shotgun (WGS) entry which is preliminary data.</text>
</comment>
<proteinExistence type="predicted"/>
<protein>
    <submittedName>
        <fullName evidence="2">Uncharacterized protein</fullName>
    </submittedName>
</protein>
<evidence type="ECO:0000256" key="1">
    <source>
        <dbReference type="SAM" id="MobiDB-lite"/>
    </source>
</evidence>
<feature type="compositionally biased region" description="Polar residues" evidence="1">
    <location>
        <begin position="26"/>
        <end position="35"/>
    </location>
</feature>
<feature type="region of interest" description="Disordered" evidence="1">
    <location>
        <begin position="1"/>
        <end position="36"/>
    </location>
</feature>
<dbReference type="Proteomes" id="UP000324222">
    <property type="component" value="Unassembled WGS sequence"/>
</dbReference>
<organism evidence="2 3">
    <name type="scientific">Portunus trituberculatus</name>
    <name type="common">Swimming crab</name>
    <name type="synonym">Neptunus trituberculatus</name>
    <dbReference type="NCBI Taxonomy" id="210409"/>
    <lineage>
        <taxon>Eukaryota</taxon>
        <taxon>Metazoa</taxon>
        <taxon>Ecdysozoa</taxon>
        <taxon>Arthropoda</taxon>
        <taxon>Crustacea</taxon>
        <taxon>Multicrustacea</taxon>
        <taxon>Malacostraca</taxon>
        <taxon>Eumalacostraca</taxon>
        <taxon>Eucarida</taxon>
        <taxon>Decapoda</taxon>
        <taxon>Pleocyemata</taxon>
        <taxon>Brachyura</taxon>
        <taxon>Eubrachyura</taxon>
        <taxon>Portunoidea</taxon>
        <taxon>Portunidae</taxon>
        <taxon>Portuninae</taxon>
        <taxon>Portunus</taxon>
    </lineage>
</organism>
<keyword evidence="3" id="KW-1185">Reference proteome</keyword>
<evidence type="ECO:0000313" key="3">
    <source>
        <dbReference type="Proteomes" id="UP000324222"/>
    </source>
</evidence>
<dbReference type="AlphaFoldDB" id="A0A5B7K1M6"/>
<accession>A0A5B7K1M6</accession>
<reference evidence="2 3" key="1">
    <citation type="submission" date="2019-05" db="EMBL/GenBank/DDBJ databases">
        <title>Another draft genome of Portunus trituberculatus and its Hox gene families provides insights of decapod evolution.</title>
        <authorList>
            <person name="Jeong J.-H."/>
            <person name="Song I."/>
            <person name="Kim S."/>
            <person name="Choi T."/>
            <person name="Kim D."/>
            <person name="Ryu S."/>
            <person name="Kim W."/>
        </authorList>
    </citation>
    <scope>NUCLEOTIDE SEQUENCE [LARGE SCALE GENOMIC DNA]</scope>
    <source>
        <tissue evidence="2">Muscle</tissue>
    </source>
</reference>
<name>A0A5B7K1M6_PORTR</name>
<sequence length="73" mass="8274">MNSETHPGTEEVKSATCQHVSHRQHSVANTASQHHQQCHAASMPRCLSPLCHHKQTKDETVLGHIFTLRYVYD</sequence>
<evidence type="ECO:0000313" key="2">
    <source>
        <dbReference type="EMBL" id="MPC99038.1"/>
    </source>
</evidence>
<dbReference type="EMBL" id="VSRR010116712">
    <property type="protein sequence ID" value="MPC99038.1"/>
    <property type="molecule type" value="Genomic_DNA"/>
</dbReference>